<organism evidence="6 8">
    <name type="scientific">Parascaris univalens</name>
    <name type="common">Nematode worm</name>
    <dbReference type="NCBI Taxonomy" id="6257"/>
    <lineage>
        <taxon>Eukaryota</taxon>
        <taxon>Metazoa</taxon>
        <taxon>Ecdysozoa</taxon>
        <taxon>Nematoda</taxon>
        <taxon>Chromadorea</taxon>
        <taxon>Rhabditida</taxon>
        <taxon>Spirurina</taxon>
        <taxon>Ascaridomorpha</taxon>
        <taxon>Ascaridoidea</taxon>
        <taxon>Ascarididae</taxon>
        <taxon>Parascaris</taxon>
    </lineage>
</organism>
<evidence type="ECO:0000256" key="3">
    <source>
        <dbReference type="ARBA" id="ARBA00023242"/>
    </source>
</evidence>
<reference evidence="7 8" key="1">
    <citation type="submission" date="2022-11" db="UniProtKB">
        <authorList>
            <consortium name="WormBaseParasite"/>
        </authorList>
    </citation>
    <scope>IDENTIFICATION</scope>
</reference>
<dbReference type="AlphaFoldDB" id="A0A915A470"/>
<dbReference type="GO" id="GO:0008278">
    <property type="term" value="C:cohesin complex"/>
    <property type="evidence" value="ECO:0007669"/>
    <property type="project" value="TreeGrafter"/>
</dbReference>
<dbReference type="PANTHER" id="PTHR18937:SF12">
    <property type="entry name" value="STRUCTURAL MAINTENANCE OF CHROMOSOMES PROTEIN"/>
    <property type="match status" value="1"/>
</dbReference>
<dbReference type="InterPro" id="IPR027417">
    <property type="entry name" value="P-loop_NTPase"/>
</dbReference>
<keyword evidence="6" id="KW-1185">Reference proteome</keyword>
<keyword evidence="5" id="KW-0175">Coiled coil</keyword>
<evidence type="ECO:0000256" key="4">
    <source>
        <dbReference type="ARBA" id="ARBA00023306"/>
    </source>
</evidence>
<feature type="coiled-coil region" evidence="5">
    <location>
        <begin position="130"/>
        <end position="200"/>
    </location>
</feature>
<evidence type="ECO:0000256" key="2">
    <source>
        <dbReference type="ARBA" id="ARBA00022776"/>
    </source>
</evidence>
<keyword evidence="3" id="KW-0539">Nucleus</keyword>
<accession>A0A915A470</accession>
<evidence type="ECO:0000313" key="7">
    <source>
        <dbReference type="WBParaSite" id="PgE208_g001_t04"/>
    </source>
</evidence>
<keyword evidence="4" id="KW-0131">Cell cycle</keyword>
<evidence type="ECO:0000256" key="1">
    <source>
        <dbReference type="ARBA" id="ARBA00022618"/>
    </source>
</evidence>
<keyword evidence="2" id="KW-0498">Mitosis</keyword>
<dbReference type="WBParaSite" id="PgE208_g001_t04">
    <property type="protein sequence ID" value="PgE208_g001_t04"/>
    <property type="gene ID" value="PgE208_g001"/>
</dbReference>
<dbReference type="GO" id="GO:0005634">
    <property type="term" value="C:nucleus"/>
    <property type="evidence" value="ECO:0007669"/>
    <property type="project" value="TreeGrafter"/>
</dbReference>
<name>A0A915A470_PARUN</name>
<dbReference type="GO" id="GO:0051301">
    <property type="term" value="P:cell division"/>
    <property type="evidence" value="ECO:0007669"/>
    <property type="project" value="UniProtKB-KW"/>
</dbReference>
<dbReference type="PANTHER" id="PTHR18937">
    <property type="entry name" value="STRUCTURAL MAINTENANCE OF CHROMOSOMES SMC FAMILY MEMBER"/>
    <property type="match status" value="1"/>
</dbReference>
<dbReference type="SUPFAM" id="SSF52540">
    <property type="entry name" value="P-loop containing nucleoside triphosphate hydrolases"/>
    <property type="match status" value="1"/>
</dbReference>
<dbReference type="Proteomes" id="UP000887569">
    <property type="component" value="Unplaced"/>
</dbReference>
<evidence type="ECO:0000256" key="5">
    <source>
        <dbReference type="SAM" id="Coils"/>
    </source>
</evidence>
<sequence>QDLIHGSSTGKPVANSCSVVMNCQSNNQLRSFMRTISASGSEFCIDSKEVTAREYISALRRLGIFIEAKNFLIYQGQVEHIAMQTPEERVQLFEIISRSCEYKAGYEQKKEQLITQEESLVKLFSKRRDIAHEKRRAKMEKEEAERYEMMRHQLKAKECHLYLLKLYLLEDEISSVVEAANKKKREMQQLTEEKKSYYQALIDSKLEQKKLQHELLALQVRALSKANEVNKQRACCVGAEQKVRHVKGKIGAAMEMCSTLQKATDARKKKIDDLKIKLSEVEMEKANYMAVVDAKSRSLELQLNESQVFVI</sequence>
<evidence type="ECO:0000313" key="8">
    <source>
        <dbReference type="WBParaSite" id="PgE208_g001_t05"/>
    </source>
</evidence>
<dbReference type="WBParaSite" id="PgE208_g001_t05">
    <property type="protein sequence ID" value="PgE208_g001_t05"/>
    <property type="gene ID" value="PgE208_g001"/>
</dbReference>
<proteinExistence type="predicted"/>
<protein>
    <submittedName>
        <fullName evidence="7 8">Uncharacterized protein</fullName>
    </submittedName>
</protein>
<evidence type="ECO:0000313" key="6">
    <source>
        <dbReference type="Proteomes" id="UP000887569"/>
    </source>
</evidence>
<dbReference type="GO" id="GO:0003677">
    <property type="term" value="F:DNA binding"/>
    <property type="evidence" value="ECO:0007669"/>
    <property type="project" value="TreeGrafter"/>
</dbReference>
<keyword evidence="1" id="KW-0132">Cell division</keyword>
<dbReference type="Gene3D" id="3.40.50.300">
    <property type="entry name" value="P-loop containing nucleotide triphosphate hydrolases"/>
    <property type="match status" value="1"/>
</dbReference>
<dbReference type="GO" id="GO:0007062">
    <property type="term" value="P:sister chromatid cohesion"/>
    <property type="evidence" value="ECO:0007669"/>
    <property type="project" value="TreeGrafter"/>
</dbReference>